<feature type="region of interest" description="Disordered" evidence="1">
    <location>
        <begin position="322"/>
        <end position="343"/>
    </location>
</feature>
<evidence type="ECO:0000256" key="1">
    <source>
        <dbReference type="SAM" id="MobiDB-lite"/>
    </source>
</evidence>
<keyword evidence="4" id="KW-1185">Reference proteome</keyword>
<reference evidence="3 4" key="1">
    <citation type="submission" date="2020-04" db="EMBL/GenBank/DDBJ databases">
        <authorList>
            <person name="Laetsch R D."/>
            <person name="Stevens L."/>
            <person name="Kumar S."/>
            <person name="Blaxter L. M."/>
        </authorList>
    </citation>
    <scope>NUCLEOTIDE SEQUENCE [LARGE SCALE GENOMIC DNA]</scope>
</reference>
<name>A0A8S1F547_9PELO</name>
<proteinExistence type="predicted"/>
<evidence type="ECO:0000256" key="2">
    <source>
        <dbReference type="SAM" id="SignalP"/>
    </source>
</evidence>
<sequence length="429" mass="45807">MSRWSSLILFVVAAALVVETFAASDEPIIVRSKRQQCRCVKNPNGGLTCSCAKGPADASSNSAYNAMHDVPQSADIANQLTAIQQRAPGQGQARCGCIQIVIQGVPQYNCQCGDQNGNPLPTTTTVAPTTTTTTTTTMRPTTTSTTTTTTPRPIWSEPNTVPTYTQGPNNGACNCIMISISSPQTAQYQCQCANPQQQQQTYDDAYNVPGTLPSLTYTSTASPTTTTTTTPSTTTAAPIAPMVTLAPPAVYPAAATVHTDQPSCYCVDPVTHTMSGYCGCTCNCVQLLVSTPNAVCGCPQAHAYPSEPIDYTQVFPNQPAVTTPIPTTTTPTTTMAPTTTTTTTRAPTTAAYYEPQQAENTQYPLTTTCVMYVNVPTTVCSCLPQYDQCATNVCCLKAKYRSYKKVEEKQDSTIDMLMNVLKTIKTKLE</sequence>
<accession>A0A8S1F547</accession>
<comment type="caution">
    <text evidence="3">The sequence shown here is derived from an EMBL/GenBank/DDBJ whole genome shotgun (WGS) entry which is preliminary data.</text>
</comment>
<organism evidence="3 4">
    <name type="scientific">Caenorhabditis bovis</name>
    <dbReference type="NCBI Taxonomy" id="2654633"/>
    <lineage>
        <taxon>Eukaryota</taxon>
        <taxon>Metazoa</taxon>
        <taxon>Ecdysozoa</taxon>
        <taxon>Nematoda</taxon>
        <taxon>Chromadorea</taxon>
        <taxon>Rhabditida</taxon>
        <taxon>Rhabditina</taxon>
        <taxon>Rhabditomorpha</taxon>
        <taxon>Rhabditoidea</taxon>
        <taxon>Rhabditidae</taxon>
        <taxon>Peloderinae</taxon>
        <taxon>Caenorhabditis</taxon>
    </lineage>
</organism>
<feature type="chain" id="PRO_5035762718" evidence="2">
    <location>
        <begin position="23"/>
        <end position="429"/>
    </location>
</feature>
<dbReference type="AlphaFoldDB" id="A0A8S1F547"/>
<protein>
    <submittedName>
        <fullName evidence="3">Uncharacterized protein</fullName>
    </submittedName>
</protein>
<feature type="signal peptide" evidence="2">
    <location>
        <begin position="1"/>
        <end position="22"/>
    </location>
</feature>
<keyword evidence="2" id="KW-0732">Signal</keyword>
<evidence type="ECO:0000313" key="3">
    <source>
        <dbReference type="EMBL" id="CAB3410929.1"/>
    </source>
</evidence>
<dbReference type="OrthoDB" id="5868900at2759"/>
<dbReference type="Proteomes" id="UP000494206">
    <property type="component" value="Unassembled WGS sequence"/>
</dbReference>
<evidence type="ECO:0000313" key="4">
    <source>
        <dbReference type="Proteomes" id="UP000494206"/>
    </source>
</evidence>
<dbReference type="EMBL" id="CADEPM010000012">
    <property type="protein sequence ID" value="CAB3410929.1"/>
    <property type="molecule type" value="Genomic_DNA"/>
</dbReference>
<feature type="region of interest" description="Disordered" evidence="1">
    <location>
        <begin position="123"/>
        <end position="159"/>
    </location>
</feature>
<feature type="region of interest" description="Disordered" evidence="1">
    <location>
        <begin position="216"/>
        <end position="235"/>
    </location>
</feature>
<gene>
    <name evidence="3" type="ORF">CBOVIS_LOCUS12378</name>
</gene>
<feature type="compositionally biased region" description="Low complexity" evidence="1">
    <location>
        <begin position="123"/>
        <end position="151"/>
    </location>
</feature>